<dbReference type="KEGG" id="hlt:I7X12_19265"/>
<protein>
    <submittedName>
        <fullName evidence="2">Uncharacterized protein</fullName>
    </submittedName>
</protein>
<evidence type="ECO:0000313" key="2">
    <source>
        <dbReference type="EMBL" id="QPV62834.1"/>
    </source>
</evidence>
<feature type="compositionally biased region" description="Low complexity" evidence="1">
    <location>
        <begin position="56"/>
        <end position="81"/>
    </location>
</feature>
<dbReference type="Pfam" id="PF19121">
    <property type="entry name" value="DUF5805"/>
    <property type="match status" value="1"/>
</dbReference>
<evidence type="ECO:0000256" key="1">
    <source>
        <dbReference type="SAM" id="MobiDB-lite"/>
    </source>
</evidence>
<evidence type="ECO:0000313" key="3">
    <source>
        <dbReference type="Proteomes" id="UP000595001"/>
    </source>
</evidence>
<reference evidence="2 3" key="1">
    <citation type="submission" date="2020-12" db="EMBL/GenBank/DDBJ databases">
        <title>Halosimplex halophilum sp. nov. and Halosimplex salinum sp. nov., two new members of the genus Halosimplex.</title>
        <authorList>
            <person name="Cui H.L."/>
        </authorList>
    </citation>
    <scope>NUCLEOTIDE SEQUENCE [LARGE SCALE GENOMIC DNA]</scope>
    <source>
        <strain evidence="2 3">YGH94</strain>
    </source>
</reference>
<keyword evidence="3" id="KW-1185">Reference proteome</keyword>
<accession>A0A7T3KV14</accession>
<gene>
    <name evidence="2" type="ORF">I7X12_19265</name>
</gene>
<dbReference type="InterPro" id="IPR043828">
    <property type="entry name" value="DUF5805"/>
</dbReference>
<dbReference type="RefSeq" id="WP_198061632.1">
    <property type="nucleotide sequence ID" value="NZ_CP065856.1"/>
</dbReference>
<name>A0A7T3KV14_9EURY</name>
<sequence length="143" mass="15398">MAESDVDTSRTAVRTYVPAYQREEWDEHAEALGMSRSEFVRTMVQAGRRGFGGETTGSDGSDGTEVSADSDANGASSGADSEGSDLEDRVVDALRSDDYLSWDQLLEAVTDDIEAGLEDALQRLQAEGQITYSGRNGGYTIDE</sequence>
<feature type="region of interest" description="Disordered" evidence="1">
    <location>
        <begin position="47"/>
        <end position="90"/>
    </location>
</feature>
<proteinExistence type="predicted"/>
<dbReference type="Proteomes" id="UP000595001">
    <property type="component" value="Chromosome"/>
</dbReference>
<dbReference type="OrthoDB" id="210343at2157"/>
<organism evidence="2 3">
    <name type="scientific">Halosimplex litoreum</name>
    <dbReference type="NCBI Taxonomy" id="1198301"/>
    <lineage>
        <taxon>Archaea</taxon>
        <taxon>Methanobacteriati</taxon>
        <taxon>Methanobacteriota</taxon>
        <taxon>Stenosarchaea group</taxon>
        <taxon>Halobacteria</taxon>
        <taxon>Halobacteriales</taxon>
        <taxon>Haloarculaceae</taxon>
        <taxon>Halosimplex</taxon>
    </lineage>
</organism>
<dbReference type="AlphaFoldDB" id="A0A7T3KV14"/>
<dbReference type="EMBL" id="CP065856">
    <property type="protein sequence ID" value="QPV62834.1"/>
    <property type="molecule type" value="Genomic_DNA"/>
</dbReference>
<dbReference type="GeneID" id="60590680"/>